<sequence>MHFGITASSFLLFCAGALGSGDYKVSQYSSTDCSGNPIRVDANGDARILAGNTASLKFGQTDDSHVWQGFDGAVLDSVSGNCSGTQIWDDVADGCNKVPLENDDLSQKIVSCVMGADSPYA</sequence>
<feature type="chain" id="PRO_5042602811" evidence="1">
    <location>
        <begin position="20"/>
        <end position="121"/>
    </location>
</feature>
<name>A0AAI8VSH0_9PEZI</name>
<evidence type="ECO:0000313" key="3">
    <source>
        <dbReference type="Proteomes" id="UP001295740"/>
    </source>
</evidence>
<dbReference type="AlphaFoldDB" id="A0AAI8VSH0"/>
<keyword evidence="1" id="KW-0732">Signal</keyword>
<keyword evidence="3" id="KW-1185">Reference proteome</keyword>
<accession>A0AAI8VSH0</accession>
<dbReference type="Proteomes" id="UP001295740">
    <property type="component" value="Unassembled WGS sequence"/>
</dbReference>
<comment type="caution">
    <text evidence="2">The sequence shown here is derived from an EMBL/GenBank/DDBJ whole genome shotgun (WGS) entry which is preliminary data.</text>
</comment>
<feature type="signal peptide" evidence="1">
    <location>
        <begin position="1"/>
        <end position="19"/>
    </location>
</feature>
<reference evidence="2" key="1">
    <citation type="submission" date="2023-10" db="EMBL/GenBank/DDBJ databases">
        <authorList>
            <person name="Hackl T."/>
        </authorList>
    </citation>
    <scope>NUCLEOTIDE SEQUENCE</scope>
</reference>
<evidence type="ECO:0000313" key="2">
    <source>
        <dbReference type="EMBL" id="CAJ2509924.1"/>
    </source>
</evidence>
<protein>
    <submittedName>
        <fullName evidence="2">Uu.00g058240.m01.CDS01</fullName>
    </submittedName>
</protein>
<dbReference type="EMBL" id="CAUWAG010000013">
    <property type="protein sequence ID" value="CAJ2509924.1"/>
    <property type="molecule type" value="Genomic_DNA"/>
</dbReference>
<proteinExistence type="predicted"/>
<organism evidence="2 3">
    <name type="scientific">Anthostomella pinea</name>
    <dbReference type="NCBI Taxonomy" id="933095"/>
    <lineage>
        <taxon>Eukaryota</taxon>
        <taxon>Fungi</taxon>
        <taxon>Dikarya</taxon>
        <taxon>Ascomycota</taxon>
        <taxon>Pezizomycotina</taxon>
        <taxon>Sordariomycetes</taxon>
        <taxon>Xylariomycetidae</taxon>
        <taxon>Xylariales</taxon>
        <taxon>Xylariaceae</taxon>
        <taxon>Anthostomella</taxon>
    </lineage>
</organism>
<evidence type="ECO:0000256" key="1">
    <source>
        <dbReference type="SAM" id="SignalP"/>
    </source>
</evidence>
<gene>
    <name evidence="2" type="ORF">KHLLAP_LOCUS10392</name>
</gene>